<feature type="transmembrane region" description="Helical" evidence="11">
    <location>
        <begin position="118"/>
        <end position="139"/>
    </location>
</feature>
<dbReference type="InterPro" id="IPR043205">
    <property type="entry name" value="CYB561/CYBRD1-like"/>
</dbReference>
<proteinExistence type="predicted"/>
<sequence>MAVPVVRFPIVLAIRLMGFIAAALVISWAMHFRGGMALISDNKDLIFNVHPVLMVIGFVLLNGEALSLLSSWSGLLPPFVSLKLKCQLYGRLYLWIAGFATFWYPGGSKNNRSFLLPWHVFFGLYVYALALATVSTGILEKATFLQMNNVISRYSSEAFLVNSLGILLMVLGGTVVLAVIAPANVKSDGPRGGME</sequence>
<keyword evidence="14" id="KW-1185">Reference proteome</keyword>
<comment type="cofactor">
    <cofactor evidence="1">
        <name>heme b</name>
        <dbReference type="ChEBI" id="CHEBI:60344"/>
    </cofactor>
</comment>
<evidence type="ECO:0000256" key="5">
    <source>
        <dbReference type="ARBA" id="ARBA00022692"/>
    </source>
</evidence>
<keyword evidence="9" id="KW-0408">Iron</keyword>
<dbReference type="GO" id="GO:0016020">
    <property type="term" value="C:membrane"/>
    <property type="evidence" value="ECO:0007669"/>
    <property type="project" value="UniProtKB-SubCell"/>
</dbReference>
<name>A0AAV7HHI8_DENCH</name>
<evidence type="ECO:0000256" key="9">
    <source>
        <dbReference type="ARBA" id="ARBA00023004"/>
    </source>
</evidence>
<feature type="transmembrane region" description="Helical" evidence="11">
    <location>
        <begin position="52"/>
        <end position="76"/>
    </location>
</feature>
<evidence type="ECO:0000259" key="12">
    <source>
        <dbReference type="PROSITE" id="PS50939"/>
    </source>
</evidence>
<keyword evidence="6" id="KW-0479">Metal-binding</keyword>
<organism evidence="13 14">
    <name type="scientific">Dendrobium chrysotoxum</name>
    <name type="common">Orchid</name>
    <dbReference type="NCBI Taxonomy" id="161865"/>
    <lineage>
        <taxon>Eukaryota</taxon>
        <taxon>Viridiplantae</taxon>
        <taxon>Streptophyta</taxon>
        <taxon>Embryophyta</taxon>
        <taxon>Tracheophyta</taxon>
        <taxon>Spermatophyta</taxon>
        <taxon>Magnoliopsida</taxon>
        <taxon>Liliopsida</taxon>
        <taxon>Asparagales</taxon>
        <taxon>Orchidaceae</taxon>
        <taxon>Epidendroideae</taxon>
        <taxon>Malaxideae</taxon>
        <taxon>Dendrobiinae</taxon>
        <taxon>Dendrobium</taxon>
    </lineage>
</organism>
<dbReference type="Proteomes" id="UP000775213">
    <property type="component" value="Unassembled WGS sequence"/>
</dbReference>
<evidence type="ECO:0000256" key="1">
    <source>
        <dbReference type="ARBA" id="ARBA00001970"/>
    </source>
</evidence>
<evidence type="ECO:0000256" key="10">
    <source>
        <dbReference type="ARBA" id="ARBA00023136"/>
    </source>
</evidence>
<comment type="caution">
    <text evidence="13">The sequence shown here is derived from an EMBL/GenBank/DDBJ whole genome shotgun (WGS) entry which is preliminary data.</text>
</comment>
<evidence type="ECO:0000256" key="7">
    <source>
        <dbReference type="ARBA" id="ARBA00022982"/>
    </source>
</evidence>
<keyword evidence="3" id="KW-0813">Transport</keyword>
<evidence type="ECO:0000256" key="2">
    <source>
        <dbReference type="ARBA" id="ARBA00004141"/>
    </source>
</evidence>
<feature type="transmembrane region" description="Helical" evidence="11">
    <location>
        <begin position="88"/>
        <end position="106"/>
    </location>
</feature>
<evidence type="ECO:0000256" key="3">
    <source>
        <dbReference type="ARBA" id="ARBA00022448"/>
    </source>
</evidence>
<feature type="transmembrane region" description="Helical" evidence="11">
    <location>
        <begin position="12"/>
        <end position="32"/>
    </location>
</feature>
<accession>A0AAV7HHI8</accession>
<evidence type="ECO:0000256" key="6">
    <source>
        <dbReference type="ARBA" id="ARBA00022723"/>
    </source>
</evidence>
<keyword evidence="8 11" id="KW-1133">Transmembrane helix</keyword>
<dbReference type="PANTHER" id="PTHR10106:SF0">
    <property type="entry name" value="LD36721P"/>
    <property type="match status" value="1"/>
</dbReference>
<dbReference type="AlphaFoldDB" id="A0AAV7HHI8"/>
<comment type="subcellular location">
    <subcellularLocation>
        <location evidence="2">Membrane</location>
        <topology evidence="2">Multi-pass membrane protein</topology>
    </subcellularLocation>
</comment>
<evidence type="ECO:0000256" key="8">
    <source>
        <dbReference type="ARBA" id="ARBA00022989"/>
    </source>
</evidence>
<dbReference type="GO" id="GO:0046872">
    <property type="term" value="F:metal ion binding"/>
    <property type="evidence" value="ECO:0007669"/>
    <property type="project" value="UniProtKB-KW"/>
</dbReference>
<protein>
    <recommendedName>
        <fullName evidence="12">Cytochrome b561 domain-containing protein</fullName>
    </recommendedName>
</protein>
<keyword evidence="7" id="KW-0249">Electron transport</keyword>
<dbReference type="EMBL" id="JAGFBR010000005">
    <property type="protein sequence ID" value="KAH0467357.1"/>
    <property type="molecule type" value="Genomic_DNA"/>
</dbReference>
<feature type="transmembrane region" description="Helical" evidence="11">
    <location>
        <begin position="159"/>
        <end position="181"/>
    </location>
</feature>
<gene>
    <name evidence="13" type="ORF">IEQ34_004595</name>
</gene>
<evidence type="ECO:0000256" key="11">
    <source>
        <dbReference type="SAM" id="Phobius"/>
    </source>
</evidence>
<dbReference type="InterPro" id="IPR006593">
    <property type="entry name" value="Cyt_b561/ferric_Rdtase_TM"/>
</dbReference>
<keyword evidence="10 11" id="KW-0472">Membrane</keyword>
<dbReference type="PANTHER" id="PTHR10106">
    <property type="entry name" value="CYTOCHROME B561-RELATED"/>
    <property type="match status" value="1"/>
</dbReference>
<evidence type="ECO:0000256" key="4">
    <source>
        <dbReference type="ARBA" id="ARBA00022617"/>
    </source>
</evidence>
<keyword evidence="4" id="KW-0349">Heme</keyword>
<dbReference type="Gene3D" id="1.20.120.1770">
    <property type="match status" value="2"/>
</dbReference>
<dbReference type="Pfam" id="PF03188">
    <property type="entry name" value="Cytochrom_B561"/>
    <property type="match status" value="1"/>
</dbReference>
<evidence type="ECO:0000313" key="14">
    <source>
        <dbReference type="Proteomes" id="UP000775213"/>
    </source>
</evidence>
<dbReference type="GO" id="GO:0016491">
    <property type="term" value="F:oxidoreductase activity"/>
    <property type="evidence" value="ECO:0007669"/>
    <property type="project" value="InterPro"/>
</dbReference>
<dbReference type="PROSITE" id="PS50939">
    <property type="entry name" value="CYTOCHROME_B561"/>
    <property type="match status" value="1"/>
</dbReference>
<keyword evidence="5 11" id="KW-0812">Transmembrane</keyword>
<dbReference type="SMART" id="SM00665">
    <property type="entry name" value="B561"/>
    <property type="match status" value="1"/>
</dbReference>
<feature type="domain" description="Cytochrome b561" evidence="12">
    <location>
        <begin position="1"/>
        <end position="180"/>
    </location>
</feature>
<evidence type="ECO:0000313" key="13">
    <source>
        <dbReference type="EMBL" id="KAH0467357.1"/>
    </source>
</evidence>
<reference evidence="13 14" key="1">
    <citation type="journal article" date="2021" name="Hortic Res">
        <title>Chromosome-scale assembly of the Dendrobium chrysotoxum genome enhances the understanding of orchid evolution.</title>
        <authorList>
            <person name="Zhang Y."/>
            <person name="Zhang G.Q."/>
            <person name="Zhang D."/>
            <person name="Liu X.D."/>
            <person name="Xu X.Y."/>
            <person name="Sun W.H."/>
            <person name="Yu X."/>
            <person name="Zhu X."/>
            <person name="Wang Z.W."/>
            <person name="Zhao X."/>
            <person name="Zhong W.Y."/>
            <person name="Chen H."/>
            <person name="Yin W.L."/>
            <person name="Huang T."/>
            <person name="Niu S.C."/>
            <person name="Liu Z.J."/>
        </authorList>
    </citation>
    <scope>NUCLEOTIDE SEQUENCE [LARGE SCALE GENOMIC DNA]</scope>
    <source>
        <strain evidence="13">Lindl</strain>
    </source>
</reference>